<evidence type="ECO:0000313" key="6">
    <source>
        <dbReference type="Proteomes" id="UP000269265"/>
    </source>
</evidence>
<feature type="transmembrane region" description="Helical" evidence="3">
    <location>
        <begin position="127"/>
        <end position="148"/>
    </location>
</feature>
<feature type="domain" description="GGDEF" evidence="4">
    <location>
        <begin position="225"/>
        <end position="357"/>
    </location>
</feature>
<evidence type="ECO:0000256" key="2">
    <source>
        <dbReference type="ARBA" id="ARBA00034247"/>
    </source>
</evidence>
<name>A0A3R8S5Z2_9BURK</name>
<feature type="transmembrane region" description="Helical" evidence="3">
    <location>
        <begin position="104"/>
        <end position="120"/>
    </location>
</feature>
<dbReference type="RefSeq" id="WP_125245165.1">
    <property type="nucleotide sequence ID" value="NZ_RSED01000024.1"/>
</dbReference>
<dbReference type="SUPFAM" id="SSF55073">
    <property type="entry name" value="Nucleotide cyclase"/>
    <property type="match status" value="1"/>
</dbReference>
<dbReference type="EC" id="2.7.7.65" evidence="1"/>
<dbReference type="OrthoDB" id="9813903at2"/>
<dbReference type="Pfam" id="PF00990">
    <property type="entry name" value="GGDEF"/>
    <property type="match status" value="1"/>
</dbReference>
<comment type="caution">
    <text evidence="5">The sequence shown here is derived from an EMBL/GenBank/DDBJ whole genome shotgun (WGS) entry which is preliminary data.</text>
</comment>
<sequence>MPRWRLPSLPRSRIAGVSSAEAFRVLLMGTTVLAGLTHGSFSLLFWLSGVSLLAWVNVASVLLYGLCFRLLAQRRMLAGLLLMGTEVMGHAALAVVLLGWDSGFHYYFLLVVPVALVSTETREWIKWAFALGVMAGYVMLDLLCRHAVPPYALSPGVLNGLHYFNIVSALVILAFLASTYFRLVARAEARLRELATTDPLTSLLNRRALRERITLEDKRQQREARPLSFVLADLDHFKAINDQHGHEVGDQVLVQVAGALAHGVRDVDHLARWGGEEFLVVLPDTDEATAAQVAERLRLAVADLPRPGGGSVRGLTLSLGVAQRADAESTDQAISRADQALYAGKRAGRNRVVRAGSLPPATPGDQA</sequence>
<dbReference type="InterPro" id="IPR043128">
    <property type="entry name" value="Rev_trsase/Diguanyl_cyclase"/>
</dbReference>
<dbReference type="GO" id="GO:0005886">
    <property type="term" value="C:plasma membrane"/>
    <property type="evidence" value="ECO:0007669"/>
    <property type="project" value="TreeGrafter"/>
</dbReference>
<gene>
    <name evidence="5" type="ORF">EIP75_21040</name>
</gene>
<keyword evidence="3" id="KW-1133">Transmembrane helix</keyword>
<feature type="transmembrane region" description="Helical" evidence="3">
    <location>
        <begin position="79"/>
        <end position="98"/>
    </location>
</feature>
<dbReference type="AlphaFoldDB" id="A0A3R8S5Z2"/>
<dbReference type="PANTHER" id="PTHR45138">
    <property type="entry name" value="REGULATORY COMPONENTS OF SENSORY TRANSDUCTION SYSTEM"/>
    <property type="match status" value="1"/>
</dbReference>
<evidence type="ECO:0000259" key="4">
    <source>
        <dbReference type="PROSITE" id="PS50887"/>
    </source>
</evidence>
<evidence type="ECO:0000256" key="3">
    <source>
        <dbReference type="SAM" id="Phobius"/>
    </source>
</evidence>
<keyword evidence="6" id="KW-1185">Reference proteome</keyword>
<dbReference type="InterPro" id="IPR029787">
    <property type="entry name" value="Nucleotide_cyclase"/>
</dbReference>
<dbReference type="InterPro" id="IPR050469">
    <property type="entry name" value="Diguanylate_Cyclase"/>
</dbReference>
<dbReference type="FunFam" id="3.30.70.270:FF:000001">
    <property type="entry name" value="Diguanylate cyclase domain protein"/>
    <property type="match status" value="1"/>
</dbReference>
<dbReference type="SMART" id="SM00267">
    <property type="entry name" value="GGDEF"/>
    <property type="match status" value="1"/>
</dbReference>
<dbReference type="CDD" id="cd01949">
    <property type="entry name" value="GGDEF"/>
    <property type="match status" value="1"/>
</dbReference>
<feature type="transmembrane region" description="Helical" evidence="3">
    <location>
        <begin position="160"/>
        <end position="183"/>
    </location>
</feature>
<dbReference type="GO" id="GO:0052621">
    <property type="term" value="F:diguanylate cyclase activity"/>
    <property type="evidence" value="ECO:0007669"/>
    <property type="project" value="UniProtKB-EC"/>
</dbReference>
<reference evidence="5 6" key="1">
    <citation type="submission" date="2018-12" db="EMBL/GenBank/DDBJ databases">
        <title>The whole draft genome of Aquabacterium sp. SJQ9.</title>
        <authorList>
            <person name="Sun L."/>
            <person name="Gao X."/>
            <person name="Chen W."/>
            <person name="Huang K."/>
        </authorList>
    </citation>
    <scope>NUCLEOTIDE SEQUENCE [LARGE SCALE GENOMIC DNA]</scope>
    <source>
        <strain evidence="5 6">SJQ9</strain>
    </source>
</reference>
<evidence type="ECO:0000313" key="5">
    <source>
        <dbReference type="EMBL" id="RRS02345.1"/>
    </source>
</evidence>
<dbReference type="EMBL" id="RSED01000024">
    <property type="protein sequence ID" value="RRS02345.1"/>
    <property type="molecule type" value="Genomic_DNA"/>
</dbReference>
<dbReference type="PROSITE" id="PS50887">
    <property type="entry name" value="GGDEF"/>
    <property type="match status" value="1"/>
</dbReference>
<proteinExistence type="predicted"/>
<dbReference type="PANTHER" id="PTHR45138:SF9">
    <property type="entry name" value="DIGUANYLATE CYCLASE DGCM-RELATED"/>
    <property type="match status" value="1"/>
</dbReference>
<comment type="catalytic activity">
    <reaction evidence="2">
        <text>2 GTP = 3',3'-c-di-GMP + 2 diphosphate</text>
        <dbReference type="Rhea" id="RHEA:24898"/>
        <dbReference type="ChEBI" id="CHEBI:33019"/>
        <dbReference type="ChEBI" id="CHEBI:37565"/>
        <dbReference type="ChEBI" id="CHEBI:58805"/>
        <dbReference type="EC" id="2.7.7.65"/>
    </reaction>
</comment>
<accession>A0A3R8S5Z2</accession>
<dbReference type="Gene3D" id="3.30.70.270">
    <property type="match status" value="1"/>
</dbReference>
<evidence type="ECO:0000256" key="1">
    <source>
        <dbReference type="ARBA" id="ARBA00012528"/>
    </source>
</evidence>
<keyword evidence="3" id="KW-0812">Transmembrane</keyword>
<dbReference type="GO" id="GO:1902201">
    <property type="term" value="P:negative regulation of bacterial-type flagellum-dependent cell motility"/>
    <property type="evidence" value="ECO:0007669"/>
    <property type="project" value="TreeGrafter"/>
</dbReference>
<protein>
    <recommendedName>
        <fullName evidence="1">diguanylate cyclase</fullName>
        <ecNumber evidence="1">2.7.7.65</ecNumber>
    </recommendedName>
</protein>
<dbReference type="GO" id="GO:0043709">
    <property type="term" value="P:cell adhesion involved in single-species biofilm formation"/>
    <property type="evidence" value="ECO:0007669"/>
    <property type="project" value="TreeGrafter"/>
</dbReference>
<organism evidence="5 6">
    <name type="scientific">Aquabacterium soli</name>
    <dbReference type="NCBI Taxonomy" id="2493092"/>
    <lineage>
        <taxon>Bacteria</taxon>
        <taxon>Pseudomonadati</taxon>
        <taxon>Pseudomonadota</taxon>
        <taxon>Betaproteobacteria</taxon>
        <taxon>Burkholderiales</taxon>
        <taxon>Aquabacterium</taxon>
    </lineage>
</organism>
<feature type="transmembrane region" description="Helical" evidence="3">
    <location>
        <begin position="52"/>
        <end position="72"/>
    </location>
</feature>
<dbReference type="Proteomes" id="UP000269265">
    <property type="component" value="Unassembled WGS sequence"/>
</dbReference>
<keyword evidence="3" id="KW-0472">Membrane</keyword>
<dbReference type="NCBIfam" id="TIGR00254">
    <property type="entry name" value="GGDEF"/>
    <property type="match status" value="1"/>
</dbReference>
<dbReference type="InterPro" id="IPR000160">
    <property type="entry name" value="GGDEF_dom"/>
</dbReference>